<evidence type="ECO:0000313" key="5">
    <source>
        <dbReference type="Proteomes" id="UP000007431"/>
    </source>
</evidence>
<accession>D8PW45</accession>
<dbReference type="HOGENOM" id="CLU_007383_8_2_1"/>
<organism evidence="5">
    <name type="scientific">Schizophyllum commune (strain H4-8 / FGSC 9210)</name>
    <name type="common">Split gill fungus</name>
    <dbReference type="NCBI Taxonomy" id="578458"/>
    <lineage>
        <taxon>Eukaryota</taxon>
        <taxon>Fungi</taxon>
        <taxon>Dikarya</taxon>
        <taxon>Basidiomycota</taxon>
        <taxon>Agaricomycotina</taxon>
        <taxon>Agaricomycetes</taxon>
        <taxon>Agaricomycetidae</taxon>
        <taxon>Agaricales</taxon>
        <taxon>Schizophyllaceae</taxon>
        <taxon>Schizophyllum</taxon>
    </lineage>
</organism>
<dbReference type="AlphaFoldDB" id="D8PW45"/>
<evidence type="ECO:0000256" key="2">
    <source>
        <dbReference type="ARBA" id="ARBA00022857"/>
    </source>
</evidence>
<evidence type="ECO:0000259" key="3">
    <source>
        <dbReference type="Pfam" id="PF05368"/>
    </source>
</evidence>
<dbReference type="InParanoid" id="D8PW45"/>
<dbReference type="Pfam" id="PF05368">
    <property type="entry name" value="NmrA"/>
    <property type="match status" value="1"/>
</dbReference>
<dbReference type="STRING" id="578458.D8PW45"/>
<dbReference type="RefSeq" id="XP_003035874.1">
    <property type="nucleotide sequence ID" value="XM_003035828.1"/>
</dbReference>
<feature type="domain" description="NmrA-like" evidence="3">
    <location>
        <begin position="6"/>
        <end position="246"/>
    </location>
</feature>
<dbReference type="SUPFAM" id="SSF51735">
    <property type="entry name" value="NAD(P)-binding Rossmann-fold domains"/>
    <property type="match status" value="1"/>
</dbReference>
<comment type="similarity">
    <text evidence="1">Belongs to the NmrA-type oxidoreductase family.</text>
</comment>
<proteinExistence type="inferred from homology"/>
<dbReference type="PANTHER" id="PTHR42748:SF7">
    <property type="entry name" value="NMRA LIKE REDOX SENSOR 1-RELATED"/>
    <property type="match status" value="1"/>
</dbReference>
<keyword evidence="5" id="KW-1185">Reference proteome</keyword>
<dbReference type="KEGG" id="scm:SCHCO_02606973"/>
<dbReference type="eggNOG" id="ENOG502RG69">
    <property type="taxonomic scope" value="Eukaryota"/>
</dbReference>
<gene>
    <name evidence="4" type="ORF">SCHCODRAFT_105411</name>
</gene>
<evidence type="ECO:0000256" key="1">
    <source>
        <dbReference type="ARBA" id="ARBA00006328"/>
    </source>
</evidence>
<dbReference type="InterPro" id="IPR051164">
    <property type="entry name" value="NmrA-like_oxidored"/>
</dbReference>
<dbReference type="PANTHER" id="PTHR42748">
    <property type="entry name" value="NITROGEN METABOLITE REPRESSION PROTEIN NMRA FAMILY MEMBER"/>
    <property type="match status" value="1"/>
</dbReference>
<reference evidence="4 5" key="1">
    <citation type="journal article" date="2010" name="Nat. Biotechnol.">
        <title>Genome sequence of the model mushroom Schizophyllum commune.</title>
        <authorList>
            <person name="Ohm R.A."/>
            <person name="de Jong J.F."/>
            <person name="Lugones L.G."/>
            <person name="Aerts A."/>
            <person name="Kothe E."/>
            <person name="Stajich J.E."/>
            <person name="de Vries R.P."/>
            <person name="Record E."/>
            <person name="Levasseur A."/>
            <person name="Baker S.E."/>
            <person name="Bartholomew K.A."/>
            <person name="Coutinho P.M."/>
            <person name="Erdmann S."/>
            <person name="Fowler T.J."/>
            <person name="Gathman A.C."/>
            <person name="Lombard V."/>
            <person name="Henrissat B."/>
            <person name="Knabe N."/>
            <person name="Kuees U."/>
            <person name="Lilly W.W."/>
            <person name="Lindquist E."/>
            <person name="Lucas S."/>
            <person name="Magnuson J.K."/>
            <person name="Piumi F."/>
            <person name="Raudaskoski M."/>
            <person name="Salamov A."/>
            <person name="Schmutz J."/>
            <person name="Schwarze F.W.M.R."/>
            <person name="vanKuyk P.A."/>
            <person name="Horton J.S."/>
            <person name="Grigoriev I.V."/>
            <person name="Woesten H.A.B."/>
        </authorList>
    </citation>
    <scope>NUCLEOTIDE SEQUENCE [LARGE SCALE GENOMIC DNA]</scope>
    <source>
        <strain evidence="5">H4-8 / FGSC 9210</strain>
    </source>
</reference>
<dbReference type="CDD" id="cd05251">
    <property type="entry name" value="NmrA_like_SDR_a"/>
    <property type="match status" value="1"/>
</dbReference>
<sequence>MSRIATVFGATGKQGSSVVRALLADGTFKPRAVTRDPDSPAAKKLAGQGAEVVKADMADKEAVKKAVTGAEVVFLVTAPFTSTTEVVQGTNIIDESKAAGVKFLVFSTLPSIKGLSNGKYPNVSVAEEKVEIQAYLKASGIPYACIGTGSFLENLLVNHLGLPPFAKTDTGYVMHSYGKPDMTFSWTWIGHDMGPAVTALFKQYETRNTEVLGQTFVLGVARATVKEIAAEFAKGLGKPVEVKCLEKCEIPMVNDMYAFTIEYEWYPGVPVPDTRLEKLGVKMGTAVDFAKTVLKPHLGE</sequence>
<dbReference type="Proteomes" id="UP000007431">
    <property type="component" value="Unassembled WGS sequence"/>
</dbReference>
<dbReference type="OrthoDB" id="419598at2759"/>
<dbReference type="Gene3D" id="3.90.25.10">
    <property type="entry name" value="UDP-galactose 4-epimerase, domain 1"/>
    <property type="match status" value="1"/>
</dbReference>
<evidence type="ECO:0000313" key="4">
    <source>
        <dbReference type="EMBL" id="EFJ00972.1"/>
    </source>
</evidence>
<dbReference type="InterPro" id="IPR008030">
    <property type="entry name" value="NmrA-like"/>
</dbReference>
<keyword evidence="2" id="KW-0521">NADP</keyword>
<dbReference type="InterPro" id="IPR036291">
    <property type="entry name" value="NAD(P)-bd_dom_sf"/>
</dbReference>
<protein>
    <recommendedName>
        <fullName evidence="3">NmrA-like domain-containing protein</fullName>
    </recommendedName>
</protein>
<feature type="non-terminal residue" evidence="4">
    <location>
        <position position="300"/>
    </location>
</feature>
<dbReference type="Gene3D" id="3.40.50.720">
    <property type="entry name" value="NAD(P)-binding Rossmann-like Domain"/>
    <property type="match status" value="1"/>
</dbReference>
<name>D8PW45_SCHCM</name>
<dbReference type="VEuPathDB" id="FungiDB:SCHCODRAFT_02606973"/>
<dbReference type="EMBL" id="GL377303">
    <property type="protein sequence ID" value="EFJ00972.1"/>
    <property type="molecule type" value="Genomic_DNA"/>
</dbReference>
<dbReference type="OMA" id="FQEPEKY"/>
<dbReference type="GeneID" id="9587676"/>